<keyword evidence="10 11" id="KW-0660">Purine salvage</keyword>
<keyword evidence="8 11" id="KW-0328">Glycosyltransferase</keyword>
<dbReference type="OrthoDB" id="9803963at2"/>
<name>A0A2Z3S4D1_9MICO</name>
<dbReference type="GO" id="GO:0005737">
    <property type="term" value="C:cytoplasm"/>
    <property type="evidence" value="ECO:0007669"/>
    <property type="project" value="UniProtKB-SubCell"/>
</dbReference>
<reference evidence="13 14" key="1">
    <citation type="submission" date="2017-10" db="EMBL/GenBank/DDBJ databases">
        <title>Genome of an Actinobacterium that displays light-enhanced growth.</title>
        <authorList>
            <person name="Maresca J.A."/>
            <person name="Hempel P."/>
            <person name="Shevchenko O."/>
            <person name="Miller K.J."/>
            <person name="Hahn M.W."/>
        </authorList>
    </citation>
    <scope>NUCLEOTIDE SEQUENCE [LARGE SCALE GENOMIC DNA]</scope>
    <source>
        <strain evidence="13 14">MWH-Mo1</strain>
    </source>
</reference>
<dbReference type="EC" id="2.4.2.7" evidence="6 11"/>
<evidence type="ECO:0000256" key="3">
    <source>
        <dbReference type="ARBA" id="ARBA00004496"/>
    </source>
</evidence>
<evidence type="ECO:0000256" key="11">
    <source>
        <dbReference type="HAMAP-Rule" id="MF_00004"/>
    </source>
</evidence>
<dbReference type="EMBL" id="CP023994">
    <property type="protein sequence ID" value="AWR21728.1"/>
    <property type="molecule type" value="Genomic_DNA"/>
</dbReference>
<evidence type="ECO:0000256" key="6">
    <source>
        <dbReference type="ARBA" id="ARBA00011893"/>
    </source>
</evidence>
<comment type="subunit">
    <text evidence="11">Homodimer.</text>
</comment>
<gene>
    <name evidence="11" type="primary">apt</name>
    <name evidence="13" type="ORF">AURMO_01134</name>
</gene>
<dbReference type="CDD" id="cd06223">
    <property type="entry name" value="PRTases_typeI"/>
    <property type="match status" value="1"/>
</dbReference>
<dbReference type="InterPro" id="IPR000836">
    <property type="entry name" value="PRTase_dom"/>
</dbReference>
<evidence type="ECO:0000256" key="8">
    <source>
        <dbReference type="ARBA" id="ARBA00022676"/>
    </source>
</evidence>
<dbReference type="GO" id="GO:0016208">
    <property type="term" value="F:AMP binding"/>
    <property type="evidence" value="ECO:0007669"/>
    <property type="project" value="TreeGrafter"/>
</dbReference>
<comment type="similarity">
    <text evidence="5 11">Belongs to the purine/pyrimidine phosphoribosyltransferase family.</text>
</comment>
<dbReference type="InterPro" id="IPR029057">
    <property type="entry name" value="PRTase-like"/>
</dbReference>
<dbReference type="UniPathway" id="UPA00588">
    <property type="reaction ID" value="UER00646"/>
</dbReference>
<dbReference type="PANTHER" id="PTHR32315:SF3">
    <property type="entry name" value="ADENINE PHOSPHORIBOSYLTRANSFERASE"/>
    <property type="match status" value="1"/>
</dbReference>
<comment type="subcellular location">
    <subcellularLocation>
        <location evidence="3 11">Cytoplasm</location>
    </subcellularLocation>
</comment>
<dbReference type="GO" id="GO:0006166">
    <property type="term" value="P:purine ribonucleoside salvage"/>
    <property type="evidence" value="ECO:0007669"/>
    <property type="project" value="UniProtKB-KW"/>
</dbReference>
<comment type="pathway">
    <text evidence="4 11">Purine metabolism; AMP biosynthesis via salvage pathway; AMP from adenine: step 1/1.</text>
</comment>
<dbReference type="PANTHER" id="PTHR32315">
    <property type="entry name" value="ADENINE PHOSPHORIBOSYLTRANSFERASE"/>
    <property type="match status" value="1"/>
</dbReference>
<evidence type="ECO:0000256" key="4">
    <source>
        <dbReference type="ARBA" id="ARBA00004659"/>
    </source>
</evidence>
<evidence type="ECO:0000256" key="1">
    <source>
        <dbReference type="ARBA" id="ARBA00000868"/>
    </source>
</evidence>
<comment type="function">
    <text evidence="2 11">Catalyzes a salvage reaction resulting in the formation of AMP, that is energically less costly than de novo synthesis.</text>
</comment>
<dbReference type="GO" id="GO:0006168">
    <property type="term" value="P:adenine salvage"/>
    <property type="evidence" value="ECO:0007669"/>
    <property type="project" value="InterPro"/>
</dbReference>
<dbReference type="GO" id="GO:0003999">
    <property type="term" value="F:adenine phosphoribosyltransferase activity"/>
    <property type="evidence" value="ECO:0007669"/>
    <property type="project" value="UniProtKB-UniRule"/>
</dbReference>
<dbReference type="HAMAP" id="MF_00004">
    <property type="entry name" value="Aden_phosphoribosyltr"/>
    <property type="match status" value="1"/>
</dbReference>
<comment type="catalytic activity">
    <reaction evidence="1 11">
        <text>AMP + diphosphate = 5-phospho-alpha-D-ribose 1-diphosphate + adenine</text>
        <dbReference type="Rhea" id="RHEA:16609"/>
        <dbReference type="ChEBI" id="CHEBI:16708"/>
        <dbReference type="ChEBI" id="CHEBI:33019"/>
        <dbReference type="ChEBI" id="CHEBI:58017"/>
        <dbReference type="ChEBI" id="CHEBI:456215"/>
        <dbReference type="EC" id="2.4.2.7"/>
    </reaction>
</comment>
<organism evidence="13 14">
    <name type="scientific">Aurantimicrobium photophilum</name>
    <dbReference type="NCBI Taxonomy" id="1987356"/>
    <lineage>
        <taxon>Bacteria</taxon>
        <taxon>Bacillati</taxon>
        <taxon>Actinomycetota</taxon>
        <taxon>Actinomycetes</taxon>
        <taxon>Micrococcales</taxon>
        <taxon>Microbacteriaceae</taxon>
        <taxon>Aurantimicrobium</taxon>
    </lineage>
</organism>
<dbReference type="InterPro" id="IPR050054">
    <property type="entry name" value="UPRTase/APRTase"/>
</dbReference>
<sequence length="174" mass="17984">MSNATDVVMQRMVTVPDFPSEGILFRDLTPVFAHGASFRSVVDGLIEPFVGKFDAVAGLEARGFLLAAAAAIDGGVGVLPIRKGGKLPGDIIGETYDLEYGSATLEVNPASLPAGSRVLVLDDVLATGGTIGASVSLIERAGWEVAGIAVVLELEALAGRERLSGRDIHALVTL</sequence>
<evidence type="ECO:0000313" key="14">
    <source>
        <dbReference type="Proteomes" id="UP000246894"/>
    </source>
</evidence>
<dbReference type="Proteomes" id="UP000246894">
    <property type="component" value="Chromosome"/>
</dbReference>
<dbReference type="Gene3D" id="3.40.50.2020">
    <property type="match status" value="1"/>
</dbReference>
<dbReference type="GO" id="GO:0002055">
    <property type="term" value="F:adenine binding"/>
    <property type="evidence" value="ECO:0007669"/>
    <property type="project" value="TreeGrafter"/>
</dbReference>
<accession>A0A2Z3S4D1</accession>
<feature type="domain" description="Phosphoribosyltransferase" evidence="12">
    <location>
        <begin position="50"/>
        <end position="155"/>
    </location>
</feature>
<evidence type="ECO:0000256" key="9">
    <source>
        <dbReference type="ARBA" id="ARBA00022679"/>
    </source>
</evidence>
<evidence type="ECO:0000256" key="7">
    <source>
        <dbReference type="ARBA" id="ARBA00022490"/>
    </source>
</evidence>
<dbReference type="KEGG" id="aum:AURMO_01134"/>
<keyword evidence="7 11" id="KW-0963">Cytoplasm</keyword>
<dbReference type="AlphaFoldDB" id="A0A2Z3S4D1"/>
<evidence type="ECO:0000256" key="5">
    <source>
        <dbReference type="ARBA" id="ARBA00008391"/>
    </source>
</evidence>
<dbReference type="NCBIfam" id="NF002634">
    <property type="entry name" value="PRK02304.1-3"/>
    <property type="match status" value="1"/>
</dbReference>
<evidence type="ECO:0000256" key="10">
    <source>
        <dbReference type="ARBA" id="ARBA00022726"/>
    </source>
</evidence>
<keyword evidence="9 11" id="KW-0808">Transferase</keyword>
<proteinExistence type="inferred from homology"/>
<dbReference type="GO" id="GO:0044209">
    <property type="term" value="P:AMP salvage"/>
    <property type="evidence" value="ECO:0007669"/>
    <property type="project" value="UniProtKB-UniRule"/>
</dbReference>
<dbReference type="Pfam" id="PF00156">
    <property type="entry name" value="Pribosyltran"/>
    <property type="match status" value="1"/>
</dbReference>
<dbReference type="NCBIfam" id="NF002636">
    <property type="entry name" value="PRK02304.1-5"/>
    <property type="match status" value="1"/>
</dbReference>
<evidence type="ECO:0000259" key="12">
    <source>
        <dbReference type="Pfam" id="PF00156"/>
    </source>
</evidence>
<protein>
    <recommendedName>
        <fullName evidence="6 11">Adenine phosphoribosyltransferase</fullName>
        <shortName evidence="11">APRT</shortName>
        <ecNumber evidence="6 11">2.4.2.7</ecNumber>
    </recommendedName>
</protein>
<evidence type="ECO:0000313" key="13">
    <source>
        <dbReference type="EMBL" id="AWR21728.1"/>
    </source>
</evidence>
<dbReference type="InterPro" id="IPR005764">
    <property type="entry name" value="Ade_phspho_trans"/>
</dbReference>
<dbReference type="RefSeq" id="WP_110233840.1">
    <property type="nucleotide sequence ID" value="NZ_CP023994.1"/>
</dbReference>
<keyword evidence="14" id="KW-1185">Reference proteome</keyword>
<dbReference type="SUPFAM" id="SSF53271">
    <property type="entry name" value="PRTase-like"/>
    <property type="match status" value="1"/>
</dbReference>
<dbReference type="FunFam" id="3.40.50.2020:FF:000021">
    <property type="entry name" value="Adenine phosphoribosyltransferase"/>
    <property type="match status" value="1"/>
</dbReference>
<evidence type="ECO:0000256" key="2">
    <source>
        <dbReference type="ARBA" id="ARBA00003968"/>
    </source>
</evidence>